<sequence length="139" mass="14488">MGRTWEQQGAWRLQMPSCSGPVPFRVGAGTGYARSWLGRAPPGPSPWISGGAARPSRHRAAGWSRGGRGATPGGGGRRTMASSLASTTSFGRAVAQEQPALWCRMRPAARCSLRCAGKGEGAGREIVRPAKVNEGSADV</sequence>
<dbReference type="Proteomes" id="UP000604825">
    <property type="component" value="Unassembled WGS sequence"/>
</dbReference>
<feature type="compositionally biased region" description="Gly residues" evidence="1">
    <location>
        <begin position="64"/>
        <end position="77"/>
    </location>
</feature>
<comment type="caution">
    <text evidence="2">The sequence shown here is derived from an EMBL/GenBank/DDBJ whole genome shotgun (WGS) entry which is preliminary data.</text>
</comment>
<feature type="region of interest" description="Disordered" evidence="1">
    <location>
        <begin position="37"/>
        <end position="85"/>
    </location>
</feature>
<gene>
    <name evidence="2" type="ORF">NCGR_LOCUS33408</name>
</gene>
<evidence type="ECO:0000256" key="1">
    <source>
        <dbReference type="SAM" id="MobiDB-lite"/>
    </source>
</evidence>
<dbReference type="AlphaFoldDB" id="A0A811PPA9"/>
<accession>A0A811PPA9</accession>
<proteinExistence type="predicted"/>
<evidence type="ECO:0000313" key="2">
    <source>
        <dbReference type="EMBL" id="CAD6249593.1"/>
    </source>
</evidence>
<reference evidence="2" key="1">
    <citation type="submission" date="2020-10" db="EMBL/GenBank/DDBJ databases">
        <authorList>
            <person name="Han B."/>
            <person name="Lu T."/>
            <person name="Zhao Q."/>
            <person name="Huang X."/>
            <person name="Zhao Y."/>
        </authorList>
    </citation>
    <scope>NUCLEOTIDE SEQUENCE</scope>
</reference>
<organism evidence="2 3">
    <name type="scientific">Miscanthus lutarioriparius</name>
    <dbReference type="NCBI Taxonomy" id="422564"/>
    <lineage>
        <taxon>Eukaryota</taxon>
        <taxon>Viridiplantae</taxon>
        <taxon>Streptophyta</taxon>
        <taxon>Embryophyta</taxon>
        <taxon>Tracheophyta</taxon>
        <taxon>Spermatophyta</taxon>
        <taxon>Magnoliopsida</taxon>
        <taxon>Liliopsida</taxon>
        <taxon>Poales</taxon>
        <taxon>Poaceae</taxon>
        <taxon>PACMAD clade</taxon>
        <taxon>Panicoideae</taxon>
        <taxon>Andropogonodae</taxon>
        <taxon>Andropogoneae</taxon>
        <taxon>Saccharinae</taxon>
        <taxon>Miscanthus</taxon>
    </lineage>
</organism>
<protein>
    <submittedName>
        <fullName evidence="2">Uncharacterized protein</fullName>
    </submittedName>
</protein>
<name>A0A811PPA9_9POAL</name>
<evidence type="ECO:0000313" key="3">
    <source>
        <dbReference type="Proteomes" id="UP000604825"/>
    </source>
</evidence>
<keyword evidence="3" id="KW-1185">Reference proteome</keyword>
<dbReference type="EMBL" id="CAJGYO010000008">
    <property type="protein sequence ID" value="CAD6249593.1"/>
    <property type="molecule type" value="Genomic_DNA"/>
</dbReference>